<name>A0ABS0J1Q1_9BACT</name>
<dbReference type="EMBL" id="VRYY01000100">
    <property type="protein sequence ID" value="MBG3876321.1"/>
    <property type="molecule type" value="Genomic_DNA"/>
</dbReference>
<evidence type="ECO:0000259" key="4">
    <source>
        <dbReference type="Pfam" id="PF01212"/>
    </source>
</evidence>
<evidence type="ECO:0000313" key="5">
    <source>
        <dbReference type="EMBL" id="MBG3876321.1"/>
    </source>
</evidence>
<keyword evidence="6" id="KW-1185">Reference proteome</keyword>
<dbReference type="Gene3D" id="3.40.640.10">
    <property type="entry name" value="Type I PLP-dependent aspartate aminotransferase-like (Major domain)"/>
    <property type="match status" value="1"/>
</dbReference>
<organism evidence="5 6">
    <name type="scientific">Nitratidesulfovibrio oxamicus</name>
    <dbReference type="NCBI Taxonomy" id="32016"/>
    <lineage>
        <taxon>Bacteria</taxon>
        <taxon>Pseudomonadati</taxon>
        <taxon>Thermodesulfobacteriota</taxon>
        <taxon>Desulfovibrionia</taxon>
        <taxon>Desulfovibrionales</taxon>
        <taxon>Desulfovibrionaceae</taxon>
        <taxon>Nitratidesulfovibrio</taxon>
    </lineage>
</organism>
<evidence type="ECO:0000256" key="1">
    <source>
        <dbReference type="ARBA" id="ARBA00001933"/>
    </source>
</evidence>
<dbReference type="Gene3D" id="3.90.1150.10">
    <property type="entry name" value="Aspartate Aminotransferase, domain 1"/>
    <property type="match status" value="1"/>
</dbReference>
<evidence type="ECO:0000256" key="2">
    <source>
        <dbReference type="ARBA" id="ARBA00006966"/>
    </source>
</evidence>
<comment type="caution">
    <text evidence="5">The sequence shown here is derived from an EMBL/GenBank/DDBJ whole genome shotgun (WGS) entry which is preliminary data.</text>
</comment>
<dbReference type="InterPro" id="IPR015421">
    <property type="entry name" value="PyrdxlP-dep_Trfase_major"/>
</dbReference>
<dbReference type="InterPro" id="IPR015424">
    <property type="entry name" value="PyrdxlP-dep_Trfase"/>
</dbReference>
<dbReference type="InterPro" id="IPR001597">
    <property type="entry name" value="ArAA_b-elim_lyase/Thr_aldolase"/>
</dbReference>
<accession>A0ABS0J1Q1</accession>
<proteinExistence type="inferred from homology"/>
<reference evidence="5 6" key="1">
    <citation type="submission" date="2019-08" db="EMBL/GenBank/DDBJ databases">
        <authorList>
            <person name="Luo N."/>
        </authorList>
    </citation>
    <scope>NUCLEOTIDE SEQUENCE [LARGE SCALE GENOMIC DNA]</scope>
    <source>
        <strain evidence="5 6">NCIMB 9442</strain>
    </source>
</reference>
<dbReference type="Proteomes" id="UP001194469">
    <property type="component" value="Unassembled WGS sequence"/>
</dbReference>
<keyword evidence="3" id="KW-0663">Pyridoxal phosphate</keyword>
<evidence type="ECO:0000256" key="3">
    <source>
        <dbReference type="ARBA" id="ARBA00022898"/>
    </source>
</evidence>
<dbReference type="RefSeq" id="WP_196608487.1">
    <property type="nucleotide sequence ID" value="NZ_VRYY01000100.1"/>
</dbReference>
<feature type="domain" description="Aromatic amino acid beta-eliminating lyase/threonine aldolase" evidence="4">
    <location>
        <begin position="6"/>
        <end position="292"/>
    </location>
</feature>
<dbReference type="SUPFAM" id="SSF53383">
    <property type="entry name" value="PLP-dependent transferases"/>
    <property type="match status" value="1"/>
</dbReference>
<evidence type="ECO:0000313" key="6">
    <source>
        <dbReference type="Proteomes" id="UP001194469"/>
    </source>
</evidence>
<sequence length="341" mass="37692">MSLKSFASDNTSGVHPRILAAMERANAGHARPYGQDPYTEQAKEVFARHFGPDIDMYFVFLGTAANVLGLRAVTRPWHSVVCADVAHINVDECGAPESVTGSKLQVIPSHDGRIRVMDVVPLLHMIGNFHHSQPRVISITQSTELGTVYSPAQIRALADFAHANGMLLHMDGARLANAAAALDVSLAALTRDAGVDVLSFGGTKNGMMFGEAVIFFNPELSREFNFIRKQGMQLISKMRFIAAQFIEMLHDGLWLENARNANAMARLMADSLRGLPHVTITRPVEANAVFARLSPEHIAALQQDFYFYEWDPVLHEVRWMTSFDTTEEDVREFTDAVKALG</sequence>
<dbReference type="PANTHER" id="PTHR48097">
    <property type="entry name" value="L-THREONINE ALDOLASE-RELATED"/>
    <property type="match status" value="1"/>
</dbReference>
<protein>
    <submittedName>
        <fullName evidence="5">Threonine aldolase</fullName>
    </submittedName>
</protein>
<dbReference type="InterPro" id="IPR015422">
    <property type="entry name" value="PyrdxlP-dep_Trfase_small"/>
</dbReference>
<dbReference type="PANTHER" id="PTHR48097:SF5">
    <property type="entry name" value="LOW SPECIFICITY L-THREONINE ALDOLASE"/>
    <property type="match status" value="1"/>
</dbReference>
<comment type="cofactor">
    <cofactor evidence="1">
        <name>pyridoxal 5'-phosphate</name>
        <dbReference type="ChEBI" id="CHEBI:597326"/>
    </cofactor>
</comment>
<gene>
    <name evidence="5" type="ORF">FVW20_04595</name>
</gene>
<dbReference type="Pfam" id="PF01212">
    <property type="entry name" value="Beta_elim_lyase"/>
    <property type="match status" value="1"/>
</dbReference>
<comment type="similarity">
    <text evidence="2">Belongs to the threonine aldolase family.</text>
</comment>